<dbReference type="PANTHER" id="PTHR11709">
    <property type="entry name" value="MULTI-COPPER OXIDASE"/>
    <property type="match status" value="1"/>
</dbReference>
<sequence>MQLRRICTPFINFVDGLIANRRHGEKTSDYTYGRLAKRGIVSCVLMVLPYLIGLALVSVANAAQVTYDWTVTKVPNINPDGLQPRTVLGINGQWPPPPININSSDQFNINFKNGLGDGTPSTLHSHGMFFNRTNFFDGAGMITQCPIPDGQGMVYEVLNSPRSPPERFNTQWGTYWTHSHYKGQYVDGFRMPSVIHNVDDQGNNREAHQYDDDFTISLGDWYHEWSGVLNETEFMTVSNPSGAEPIPKSHLMYFQHTPWNGQASNLPGFNENATLHFEPGKTYRLRLVNMASLAMFYFWIEGHQMEIIEVDGVDTQAFPVDHVSISVAQRVSVLVRAREDADPKNWRINLVADGDMYDNIPDDLQMNVTSTISYGDGLPYGDDGRATLDELDIFDETQLVPVVPIPMYELTDPSQSHRLDIYFTTFLNGINYATFNNNTFVAPLVPSIMTMASEGEKALDPLYFGPNAHAITSRHLEVVEFVLYNWDSGYHPFHLHGTSFQVVWRQEDLTSDDPADKPEFNPNQTNPIRRDTVMVPPAGRVAIRFIADNPGAWFFHCHIDWHLASGLALVMIQGPEVFQQMYSDMPSTLYEQCRAQNMNTTGNAGGIPNSTTYFGLLPAEPELPKIGWTPVMIGTFVACILAALMGISALCIYGMQPSPEDDDEVEDYEDRHVE</sequence>
<evidence type="ECO:0000256" key="6">
    <source>
        <dbReference type="ARBA" id="ARBA00023180"/>
    </source>
</evidence>
<dbReference type="Pfam" id="PF00394">
    <property type="entry name" value="Cu-oxidase"/>
    <property type="match status" value="1"/>
</dbReference>
<dbReference type="Proteomes" id="UP000818624">
    <property type="component" value="Chromosome 5"/>
</dbReference>
<feature type="domain" description="Plastocyanin-like" evidence="10">
    <location>
        <begin position="443"/>
        <end position="575"/>
    </location>
</feature>
<dbReference type="InterPro" id="IPR001117">
    <property type="entry name" value="Cu-oxidase_2nd"/>
</dbReference>
<keyword evidence="2" id="KW-0479">Metal-binding</keyword>
<feature type="transmembrane region" description="Helical" evidence="8">
    <location>
        <begin position="631"/>
        <end position="653"/>
    </location>
</feature>
<dbReference type="Pfam" id="PF07732">
    <property type="entry name" value="Cu-oxidase_3"/>
    <property type="match status" value="1"/>
</dbReference>
<evidence type="ECO:0000256" key="2">
    <source>
        <dbReference type="ARBA" id="ARBA00022723"/>
    </source>
</evidence>
<feature type="region of interest" description="Disordered" evidence="7">
    <location>
        <begin position="510"/>
        <end position="530"/>
    </location>
</feature>
<dbReference type="PANTHER" id="PTHR11709:SF361">
    <property type="entry name" value="IRON TRANSPORT MULTICOPPER OXIDASE FET3"/>
    <property type="match status" value="1"/>
</dbReference>
<keyword evidence="6" id="KW-0325">Glycoprotein</keyword>
<keyword evidence="8" id="KW-0472">Membrane</keyword>
<keyword evidence="13" id="KW-1185">Reference proteome</keyword>
<dbReference type="InterPro" id="IPR033138">
    <property type="entry name" value="Cu_oxidase_CS"/>
</dbReference>
<dbReference type="EMBL" id="CP046238">
    <property type="protein sequence ID" value="WFD49599.1"/>
    <property type="molecule type" value="Genomic_DNA"/>
</dbReference>
<evidence type="ECO:0000259" key="9">
    <source>
        <dbReference type="Pfam" id="PF00394"/>
    </source>
</evidence>
<evidence type="ECO:0000256" key="7">
    <source>
        <dbReference type="SAM" id="MobiDB-lite"/>
    </source>
</evidence>
<comment type="similarity">
    <text evidence="1">Belongs to the multicopper oxidase family.</text>
</comment>
<evidence type="ECO:0000259" key="10">
    <source>
        <dbReference type="Pfam" id="PF07731"/>
    </source>
</evidence>
<dbReference type="Pfam" id="PF07731">
    <property type="entry name" value="Cu-oxidase_2"/>
    <property type="match status" value="1"/>
</dbReference>
<dbReference type="InterPro" id="IPR011707">
    <property type="entry name" value="Cu-oxidase-like_N"/>
</dbReference>
<name>A0ABY8EXY1_MALFU</name>
<dbReference type="CDD" id="cd13877">
    <property type="entry name" value="CuRO_2_Fet3p_like"/>
    <property type="match status" value="1"/>
</dbReference>
<dbReference type="InterPro" id="IPR008972">
    <property type="entry name" value="Cupredoxin"/>
</dbReference>
<dbReference type="CDD" id="cd13899">
    <property type="entry name" value="CuRO_3_Fet3p"/>
    <property type="match status" value="1"/>
</dbReference>
<evidence type="ECO:0000259" key="11">
    <source>
        <dbReference type="Pfam" id="PF07732"/>
    </source>
</evidence>
<dbReference type="InterPro" id="IPR002355">
    <property type="entry name" value="Cu_oxidase_Cu_BS"/>
</dbReference>
<dbReference type="InterPro" id="IPR044130">
    <property type="entry name" value="CuRO_2_Fet3-like"/>
</dbReference>
<keyword evidence="3" id="KW-0732">Signal</keyword>
<feature type="transmembrane region" description="Helical" evidence="8">
    <location>
        <begin position="40"/>
        <end position="60"/>
    </location>
</feature>
<keyword evidence="5" id="KW-0186">Copper</keyword>
<keyword evidence="4" id="KW-0560">Oxidoreductase</keyword>
<accession>A0ABY8EXY1</accession>
<gene>
    <name evidence="12" type="ORF">GLX27_004283</name>
</gene>
<dbReference type="InterPro" id="IPR045087">
    <property type="entry name" value="Cu-oxidase_fam"/>
</dbReference>
<feature type="domain" description="Plastocyanin-like" evidence="11">
    <location>
        <begin position="76"/>
        <end position="197"/>
    </location>
</feature>
<evidence type="ECO:0000256" key="3">
    <source>
        <dbReference type="ARBA" id="ARBA00022729"/>
    </source>
</evidence>
<evidence type="ECO:0000256" key="4">
    <source>
        <dbReference type="ARBA" id="ARBA00023002"/>
    </source>
</evidence>
<organism evidence="12 13">
    <name type="scientific">Malassezia furfur</name>
    <name type="common">Pityriasis versicolor infection agent</name>
    <name type="synonym">Pityrosporum furfur</name>
    <dbReference type="NCBI Taxonomy" id="55194"/>
    <lineage>
        <taxon>Eukaryota</taxon>
        <taxon>Fungi</taxon>
        <taxon>Dikarya</taxon>
        <taxon>Basidiomycota</taxon>
        <taxon>Ustilaginomycotina</taxon>
        <taxon>Malasseziomycetes</taxon>
        <taxon>Malasseziales</taxon>
        <taxon>Malasseziaceae</taxon>
        <taxon>Malassezia</taxon>
    </lineage>
</organism>
<evidence type="ECO:0000256" key="8">
    <source>
        <dbReference type="SAM" id="Phobius"/>
    </source>
</evidence>
<dbReference type="PROSITE" id="PS00079">
    <property type="entry name" value="MULTICOPPER_OXIDASE1"/>
    <property type="match status" value="1"/>
</dbReference>
<dbReference type="PROSITE" id="PS00080">
    <property type="entry name" value="MULTICOPPER_OXIDASE2"/>
    <property type="match status" value="1"/>
</dbReference>
<keyword evidence="8" id="KW-1133">Transmembrane helix</keyword>
<evidence type="ECO:0000256" key="1">
    <source>
        <dbReference type="ARBA" id="ARBA00010609"/>
    </source>
</evidence>
<proteinExistence type="inferred from homology"/>
<evidence type="ECO:0000256" key="5">
    <source>
        <dbReference type="ARBA" id="ARBA00023008"/>
    </source>
</evidence>
<reference evidence="12 13" key="1">
    <citation type="journal article" date="2020" name="Elife">
        <title>Loss of centromere function drives karyotype evolution in closely related Malassezia species.</title>
        <authorList>
            <person name="Sankaranarayanan S.R."/>
            <person name="Ianiri G."/>
            <person name="Coelho M.A."/>
            <person name="Reza M.H."/>
            <person name="Thimmappa B.C."/>
            <person name="Ganguly P."/>
            <person name="Vadnala R.N."/>
            <person name="Sun S."/>
            <person name="Siddharthan R."/>
            <person name="Tellgren-Roth C."/>
            <person name="Dawson T.L."/>
            <person name="Heitman J."/>
            <person name="Sanyal K."/>
        </authorList>
    </citation>
    <scope>NUCLEOTIDE SEQUENCE [LARGE SCALE GENOMIC DNA]</scope>
    <source>
        <strain evidence="12">CBS14141</strain>
    </source>
</reference>
<keyword evidence="8" id="KW-0812">Transmembrane</keyword>
<feature type="domain" description="Plastocyanin-like" evidence="9">
    <location>
        <begin position="213"/>
        <end position="375"/>
    </location>
</feature>
<dbReference type="Gene3D" id="2.60.40.420">
    <property type="entry name" value="Cupredoxins - blue copper proteins"/>
    <property type="match status" value="3"/>
</dbReference>
<evidence type="ECO:0000313" key="13">
    <source>
        <dbReference type="Proteomes" id="UP000818624"/>
    </source>
</evidence>
<dbReference type="SUPFAM" id="SSF49503">
    <property type="entry name" value="Cupredoxins"/>
    <property type="match status" value="3"/>
</dbReference>
<protein>
    <submittedName>
        <fullName evidence="12">Uncharacterized protein</fullName>
    </submittedName>
</protein>
<dbReference type="InterPro" id="IPR011706">
    <property type="entry name" value="Cu-oxidase_C"/>
</dbReference>
<evidence type="ECO:0000313" key="12">
    <source>
        <dbReference type="EMBL" id="WFD49599.1"/>
    </source>
</evidence>